<organism evidence="1 2">
    <name type="scientific">Catharanthus roseus</name>
    <name type="common">Madagascar periwinkle</name>
    <name type="synonym">Vinca rosea</name>
    <dbReference type="NCBI Taxonomy" id="4058"/>
    <lineage>
        <taxon>Eukaryota</taxon>
        <taxon>Viridiplantae</taxon>
        <taxon>Streptophyta</taxon>
        <taxon>Embryophyta</taxon>
        <taxon>Tracheophyta</taxon>
        <taxon>Spermatophyta</taxon>
        <taxon>Magnoliopsida</taxon>
        <taxon>eudicotyledons</taxon>
        <taxon>Gunneridae</taxon>
        <taxon>Pentapetalae</taxon>
        <taxon>asterids</taxon>
        <taxon>lamiids</taxon>
        <taxon>Gentianales</taxon>
        <taxon>Apocynaceae</taxon>
        <taxon>Rauvolfioideae</taxon>
        <taxon>Vinceae</taxon>
        <taxon>Catharanthinae</taxon>
        <taxon>Catharanthus</taxon>
    </lineage>
</organism>
<evidence type="ECO:0000313" key="1">
    <source>
        <dbReference type="EMBL" id="KAI5678372.1"/>
    </source>
</evidence>
<comment type="caution">
    <text evidence="1">The sequence shown here is derived from an EMBL/GenBank/DDBJ whole genome shotgun (WGS) entry which is preliminary data.</text>
</comment>
<gene>
    <name evidence="1" type="ORF">M9H77_09322</name>
</gene>
<dbReference type="Proteomes" id="UP001060085">
    <property type="component" value="Linkage Group LG02"/>
</dbReference>
<dbReference type="EMBL" id="CM044702">
    <property type="protein sequence ID" value="KAI5678372.1"/>
    <property type="molecule type" value="Genomic_DNA"/>
</dbReference>
<evidence type="ECO:0000313" key="2">
    <source>
        <dbReference type="Proteomes" id="UP001060085"/>
    </source>
</evidence>
<keyword evidence="2" id="KW-1185">Reference proteome</keyword>
<protein>
    <submittedName>
        <fullName evidence="1">Uncharacterized protein</fullName>
    </submittedName>
</protein>
<name>A0ACC0C0K9_CATRO</name>
<accession>A0ACC0C0K9</accession>
<sequence length="150" mass="16789">MATNDAAAPPEHFVLVHGGGFGAWCWYKVKTLLEKAGHNVTTFDLAGQGLNLTRLDELQTINDYHEPLFSYMASLLPKNNKVILVGHSYGGYAVSSAMERFPSKISLAVFIAANMVGPHFTAQHIEEKFNYFIITLGTLFDHYWIYVANY</sequence>
<proteinExistence type="predicted"/>
<reference evidence="2" key="1">
    <citation type="journal article" date="2023" name="Nat. Plants">
        <title>Single-cell RNA sequencing provides a high-resolution roadmap for understanding the multicellular compartmentation of specialized metabolism.</title>
        <authorList>
            <person name="Sun S."/>
            <person name="Shen X."/>
            <person name="Li Y."/>
            <person name="Li Y."/>
            <person name="Wang S."/>
            <person name="Li R."/>
            <person name="Zhang H."/>
            <person name="Shen G."/>
            <person name="Guo B."/>
            <person name="Wei J."/>
            <person name="Xu J."/>
            <person name="St-Pierre B."/>
            <person name="Chen S."/>
            <person name="Sun C."/>
        </authorList>
    </citation>
    <scope>NUCLEOTIDE SEQUENCE [LARGE SCALE GENOMIC DNA]</scope>
</reference>